<organism evidence="2 3">
    <name type="scientific">Rhamnusium bicolor</name>
    <dbReference type="NCBI Taxonomy" id="1586634"/>
    <lineage>
        <taxon>Eukaryota</taxon>
        <taxon>Metazoa</taxon>
        <taxon>Ecdysozoa</taxon>
        <taxon>Arthropoda</taxon>
        <taxon>Hexapoda</taxon>
        <taxon>Insecta</taxon>
        <taxon>Pterygota</taxon>
        <taxon>Neoptera</taxon>
        <taxon>Endopterygota</taxon>
        <taxon>Coleoptera</taxon>
        <taxon>Polyphaga</taxon>
        <taxon>Cucujiformia</taxon>
        <taxon>Chrysomeloidea</taxon>
        <taxon>Cerambycidae</taxon>
        <taxon>Lepturinae</taxon>
        <taxon>Rhagiini</taxon>
        <taxon>Rhamnusium</taxon>
    </lineage>
</organism>
<dbReference type="AlphaFoldDB" id="A0AAV8ZM05"/>
<dbReference type="Proteomes" id="UP001162156">
    <property type="component" value="Unassembled WGS sequence"/>
</dbReference>
<sequence length="239" mass="27572">MLELDGGPYGDSPPSDRNQELFKDFLILMFQENDEATETSESSEADKELYNLKNDYLEKLNIVRKRLNLIEISDDTEHKNQPLSYSTCTITEIVEEESSSSRSGKDCQKEKHNMEQKESCSAHSSNNGNITDPYELNTIYPASPSYNSADSASATNIFDLDYNPPKKKFCHRLRTPRFYSASEGNIPYYTKVSLREDMFKKEATPKKIPRRKHSLIKRSIHKFTKSKETQCTEEELKKI</sequence>
<feature type="compositionally biased region" description="Basic and acidic residues" evidence="1">
    <location>
        <begin position="103"/>
        <end position="120"/>
    </location>
</feature>
<evidence type="ECO:0000256" key="1">
    <source>
        <dbReference type="SAM" id="MobiDB-lite"/>
    </source>
</evidence>
<evidence type="ECO:0000313" key="3">
    <source>
        <dbReference type="Proteomes" id="UP001162156"/>
    </source>
</evidence>
<accession>A0AAV8ZM05</accession>
<dbReference type="EMBL" id="JANEYF010001281">
    <property type="protein sequence ID" value="KAJ8965045.1"/>
    <property type="molecule type" value="Genomic_DNA"/>
</dbReference>
<comment type="caution">
    <text evidence="2">The sequence shown here is derived from an EMBL/GenBank/DDBJ whole genome shotgun (WGS) entry which is preliminary data.</text>
</comment>
<keyword evidence="3" id="KW-1185">Reference proteome</keyword>
<evidence type="ECO:0000313" key="2">
    <source>
        <dbReference type="EMBL" id="KAJ8965045.1"/>
    </source>
</evidence>
<gene>
    <name evidence="2" type="ORF">NQ314_004444</name>
</gene>
<feature type="region of interest" description="Disordered" evidence="1">
    <location>
        <begin position="95"/>
        <end position="128"/>
    </location>
</feature>
<protein>
    <submittedName>
        <fullName evidence="2">Uncharacterized protein</fullName>
    </submittedName>
</protein>
<name>A0AAV8ZM05_9CUCU</name>
<proteinExistence type="predicted"/>
<reference evidence="2" key="1">
    <citation type="journal article" date="2023" name="Insect Mol. Biol.">
        <title>Genome sequencing provides insights into the evolution of gene families encoding plant cell wall-degrading enzymes in longhorned beetles.</title>
        <authorList>
            <person name="Shin N.R."/>
            <person name="Okamura Y."/>
            <person name="Kirsch R."/>
            <person name="Pauchet Y."/>
        </authorList>
    </citation>
    <scope>NUCLEOTIDE SEQUENCE</scope>
    <source>
        <strain evidence="2">RBIC_L_NR</strain>
    </source>
</reference>